<feature type="compositionally biased region" description="Pro residues" evidence="1">
    <location>
        <begin position="152"/>
        <end position="161"/>
    </location>
</feature>
<dbReference type="AlphaFoldDB" id="A0AAN6GZG1"/>
<feature type="compositionally biased region" description="Low complexity" evidence="1">
    <location>
        <begin position="375"/>
        <end position="394"/>
    </location>
</feature>
<accession>A0AAN6GZG1</accession>
<keyword evidence="4" id="KW-1185">Reference proteome</keyword>
<dbReference type="CDD" id="cd14372">
    <property type="entry name" value="CUE_Cue5p_like"/>
    <property type="match status" value="1"/>
</dbReference>
<feature type="compositionally biased region" description="Polar residues" evidence="1">
    <location>
        <begin position="253"/>
        <end position="263"/>
    </location>
</feature>
<sequence length="599" mass="66341">MCHYQAPPNAHSFLPYLYPAIIDQRSDDRGRIFHFDPTASHCSTTVAFSAQHRLPTPTPTPPTDSETGKQLDMADAPITSPVKESATAREEPDFEAMEHEHEPEHETEHETEHEQQTGRVSPLGTETQAPITSAAAASPKPLVSFQDGRQEIPPPKPPRPQSPQQQAEITLIEAFPSIDTKVVKAVLQASNGRVEPAFNALLGMSDPDFQPEQERDPPPPPQPPRPTQRQQQQERQPQTQLEADEIYARQLAEQYNTPNNYPPQHQGGAGAKIQPPSQSRYNQREPARRGPNQQRPNYEYDHDDARDHDQDRSFLDDDLPEIGKTIQQGFVDTQKRVNGWISTLRKRIDGDDEEEVEEDIYTSSQPGSRQGTKYGNQQPQQRQQSGRQNFGSSQAEQLRGIRKGAMERDSAAAASAQRRRPSTELGGGGRRSTEAGRYDADPHDLGDDAFERLELRDEEEEEEMPPVQPPRTSSRKSANPELFKSRQSKPVDEVEAADRRRSGLTSGGAGGGRKWQPLSSAAPVPVEDDNDPFALGDDEEEKAEEVRKEDAERLKEKAGLSAESAEGGGEGKKTGLEESKQQGSINAEAAELLGGGRKD</sequence>
<feature type="compositionally biased region" description="Basic and acidic residues" evidence="1">
    <location>
        <begin position="569"/>
        <end position="580"/>
    </location>
</feature>
<evidence type="ECO:0000313" key="3">
    <source>
        <dbReference type="EMBL" id="KAK0951014.1"/>
    </source>
</evidence>
<dbReference type="PANTHER" id="PTHR16461:SF5">
    <property type="entry name" value="TOLL-INTERACTING PROTEIN"/>
    <property type="match status" value="1"/>
</dbReference>
<dbReference type="PROSITE" id="PS51140">
    <property type="entry name" value="CUE"/>
    <property type="match status" value="1"/>
</dbReference>
<evidence type="ECO:0000313" key="4">
    <source>
        <dbReference type="Proteomes" id="UP001175353"/>
    </source>
</evidence>
<dbReference type="Pfam" id="PF02845">
    <property type="entry name" value="CUE"/>
    <property type="match status" value="1"/>
</dbReference>
<dbReference type="InterPro" id="IPR009060">
    <property type="entry name" value="UBA-like_sf"/>
</dbReference>
<feature type="compositionally biased region" description="Low complexity" evidence="1">
    <location>
        <begin position="227"/>
        <end position="240"/>
    </location>
</feature>
<comment type="caution">
    <text evidence="3">The sequence shown here is derived from an EMBL/GenBank/DDBJ whole genome shotgun (WGS) entry which is preliminary data.</text>
</comment>
<dbReference type="PANTHER" id="PTHR16461">
    <property type="entry name" value="TOLL-INTERACTING PROTEIN"/>
    <property type="match status" value="1"/>
</dbReference>
<reference evidence="3" key="1">
    <citation type="submission" date="2023-06" db="EMBL/GenBank/DDBJ databases">
        <title>Black Yeasts Isolated from many extreme environments.</title>
        <authorList>
            <person name="Coleine C."/>
            <person name="Stajich J.E."/>
            <person name="Selbmann L."/>
        </authorList>
    </citation>
    <scope>NUCLEOTIDE SEQUENCE</scope>
    <source>
        <strain evidence="3">CCFEE 5200</strain>
    </source>
</reference>
<dbReference type="SUPFAM" id="SSF46934">
    <property type="entry name" value="UBA-like"/>
    <property type="match status" value="1"/>
</dbReference>
<dbReference type="FunFam" id="1.10.8.10:FF:000064">
    <property type="entry name" value="Similar to CUE domain-containing protein"/>
    <property type="match status" value="1"/>
</dbReference>
<dbReference type="GO" id="GO:0031624">
    <property type="term" value="F:ubiquitin conjugating enzyme binding"/>
    <property type="evidence" value="ECO:0007669"/>
    <property type="project" value="TreeGrafter"/>
</dbReference>
<name>A0AAN6GZG1_9PEZI</name>
<gene>
    <name evidence="3" type="primary">CUE5_3</name>
    <name evidence="3" type="ORF">LTR91_025260</name>
</gene>
<feature type="compositionally biased region" description="Basic and acidic residues" evidence="1">
    <location>
        <begin position="86"/>
        <end position="116"/>
    </location>
</feature>
<dbReference type="EMBL" id="JAUJLE010000743">
    <property type="protein sequence ID" value="KAK0951014.1"/>
    <property type="molecule type" value="Genomic_DNA"/>
</dbReference>
<proteinExistence type="predicted"/>
<dbReference type="GO" id="GO:0006511">
    <property type="term" value="P:ubiquitin-dependent protein catabolic process"/>
    <property type="evidence" value="ECO:0007669"/>
    <property type="project" value="TreeGrafter"/>
</dbReference>
<dbReference type="GO" id="GO:0005737">
    <property type="term" value="C:cytoplasm"/>
    <property type="evidence" value="ECO:0007669"/>
    <property type="project" value="TreeGrafter"/>
</dbReference>
<dbReference type="SMART" id="SM00546">
    <property type="entry name" value="CUE"/>
    <property type="match status" value="1"/>
</dbReference>
<feature type="compositionally biased region" description="Polar residues" evidence="1">
    <location>
        <begin position="361"/>
        <end position="374"/>
    </location>
</feature>
<feature type="region of interest" description="Disordered" evidence="1">
    <location>
        <begin position="50"/>
        <end position="169"/>
    </location>
</feature>
<feature type="region of interest" description="Disordered" evidence="1">
    <location>
        <begin position="198"/>
        <end position="599"/>
    </location>
</feature>
<protein>
    <submittedName>
        <fullName evidence="3">Ubiquitin-binding protein cue5</fullName>
    </submittedName>
</protein>
<evidence type="ECO:0000259" key="2">
    <source>
        <dbReference type="PROSITE" id="PS51140"/>
    </source>
</evidence>
<feature type="compositionally biased region" description="Basic and acidic residues" evidence="1">
    <location>
        <begin position="544"/>
        <end position="558"/>
    </location>
</feature>
<dbReference type="GO" id="GO:0043130">
    <property type="term" value="F:ubiquitin binding"/>
    <property type="evidence" value="ECO:0007669"/>
    <property type="project" value="InterPro"/>
</dbReference>
<evidence type="ECO:0000256" key="1">
    <source>
        <dbReference type="SAM" id="MobiDB-lite"/>
    </source>
</evidence>
<feature type="domain" description="CUE" evidence="2">
    <location>
        <begin position="162"/>
        <end position="206"/>
    </location>
</feature>
<feature type="compositionally biased region" description="Basic and acidic residues" evidence="1">
    <location>
        <begin position="489"/>
        <end position="501"/>
    </location>
</feature>
<feature type="compositionally biased region" description="Acidic residues" evidence="1">
    <location>
        <begin position="526"/>
        <end position="543"/>
    </location>
</feature>
<organism evidence="3 4">
    <name type="scientific">Friedmanniomyces endolithicus</name>
    <dbReference type="NCBI Taxonomy" id="329885"/>
    <lineage>
        <taxon>Eukaryota</taxon>
        <taxon>Fungi</taxon>
        <taxon>Dikarya</taxon>
        <taxon>Ascomycota</taxon>
        <taxon>Pezizomycotina</taxon>
        <taxon>Dothideomycetes</taxon>
        <taxon>Dothideomycetidae</taxon>
        <taxon>Mycosphaerellales</taxon>
        <taxon>Teratosphaeriaceae</taxon>
        <taxon>Friedmanniomyces</taxon>
    </lineage>
</organism>
<dbReference type="Proteomes" id="UP001175353">
    <property type="component" value="Unassembled WGS sequence"/>
</dbReference>
<feature type="compositionally biased region" description="Basic and acidic residues" evidence="1">
    <location>
        <begin position="298"/>
        <end position="315"/>
    </location>
</feature>
<dbReference type="InterPro" id="IPR003892">
    <property type="entry name" value="CUE"/>
</dbReference>
<feature type="compositionally biased region" description="Basic and acidic residues" evidence="1">
    <location>
        <begin position="431"/>
        <end position="455"/>
    </location>
</feature>
<feature type="compositionally biased region" description="Acidic residues" evidence="1">
    <location>
        <begin position="350"/>
        <end position="360"/>
    </location>
</feature>
<dbReference type="Gene3D" id="1.10.8.10">
    <property type="entry name" value="DNA helicase RuvA subunit, C-terminal domain"/>
    <property type="match status" value="1"/>
</dbReference>
<dbReference type="InterPro" id="IPR041807">
    <property type="entry name" value="Cue5/Don1_CUE"/>
</dbReference>